<evidence type="ECO:0000313" key="2">
    <source>
        <dbReference type="EMBL" id="KAK0624416.1"/>
    </source>
</evidence>
<evidence type="ECO:0000313" key="3">
    <source>
        <dbReference type="Proteomes" id="UP001175000"/>
    </source>
</evidence>
<evidence type="ECO:0000256" key="1">
    <source>
        <dbReference type="SAM" id="MobiDB-lite"/>
    </source>
</evidence>
<keyword evidence="3" id="KW-1185">Reference proteome</keyword>
<feature type="compositionally biased region" description="Basic residues" evidence="1">
    <location>
        <begin position="128"/>
        <end position="141"/>
    </location>
</feature>
<dbReference type="AlphaFoldDB" id="A0AA39WZJ2"/>
<organism evidence="2 3">
    <name type="scientific">Immersiella caudata</name>
    <dbReference type="NCBI Taxonomy" id="314043"/>
    <lineage>
        <taxon>Eukaryota</taxon>
        <taxon>Fungi</taxon>
        <taxon>Dikarya</taxon>
        <taxon>Ascomycota</taxon>
        <taxon>Pezizomycotina</taxon>
        <taxon>Sordariomycetes</taxon>
        <taxon>Sordariomycetidae</taxon>
        <taxon>Sordariales</taxon>
        <taxon>Lasiosphaeriaceae</taxon>
        <taxon>Immersiella</taxon>
    </lineage>
</organism>
<comment type="caution">
    <text evidence="2">The sequence shown here is derived from an EMBL/GenBank/DDBJ whole genome shotgun (WGS) entry which is preliminary data.</text>
</comment>
<proteinExistence type="predicted"/>
<gene>
    <name evidence="2" type="ORF">B0T14DRAFT_495684</name>
</gene>
<feature type="compositionally biased region" description="Basic and acidic residues" evidence="1">
    <location>
        <begin position="254"/>
        <end position="267"/>
    </location>
</feature>
<feature type="compositionally biased region" description="Low complexity" evidence="1">
    <location>
        <begin position="169"/>
        <end position="178"/>
    </location>
</feature>
<protein>
    <submittedName>
        <fullName evidence="2">Uncharacterized protein</fullName>
    </submittedName>
</protein>
<dbReference type="Proteomes" id="UP001175000">
    <property type="component" value="Unassembled WGS sequence"/>
</dbReference>
<dbReference type="EMBL" id="JAULSU010000003">
    <property type="protein sequence ID" value="KAK0624416.1"/>
    <property type="molecule type" value="Genomic_DNA"/>
</dbReference>
<accession>A0AA39WZJ2</accession>
<name>A0AA39WZJ2_9PEZI</name>
<sequence length="267" mass="28342">MPPKKATTAAAAEGGGEKTGTIFTARDQEILTNAFMCFKEFPVVDFDHLAARCGMTNPRSASNAWALIRKKIIAHHESAPTPVDSDGNPLAPIAPVTTPGKRKADVEADDSAAVDNGEGSSTGITKTSTKRARATPASRKKAISDENADDENGTMATPTKVPRKRAPKKTTATPASAKGKGKSKAIAESSDSEAEVIIKKEQISPITKISLAVHNREPFIKQETTPPRVSGTVPIEDEHYYNDDGIDLIGNPTGDHDASPRVLHPDD</sequence>
<reference evidence="2" key="1">
    <citation type="submission" date="2023-06" db="EMBL/GenBank/DDBJ databases">
        <title>Genome-scale phylogeny and comparative genomics of the fungal order Sordariales.</title>
        <authorList>
            <consortium name="Lawrence Berkeley National Laboratory"/>
            <person name="Hensen N."/>
            <person name="Bonometti L."/>
            <person name="Westerberg I."/>
            <person name="Brannstrom I.O."/>
            <person name="Guillou S."/>
            <person name="Cros-Aarteil S."/>
            <person name="Calhoun S."/>
            <person name="Haridas S."/>
            <person name="Kuo A."/>
            <person name="Mondo S."/>
            <person name="Pangilinan J."/>
            <person name="Riley R."/>
            <person name="Labutti K."/>
            <person name="Andreopoulos B."/>
            <person name="Lipzen A."/>
            <person name="Chen C."/>
            <person name="Yanf M."/>
            <person name="Daum C."/>
            <person name="Ng V."/>
            <person name="Clum A."/>
            <person name="Steindorff A."/>
            <person name="Ohm R."/>
            <person name="Martin F."/>
            <person name="Silar P."/>
            <person name="Natvig D."/>
            <person name="Lalanne C."/>
            <person name="Gautier V."/>
            <person name="Ament-Velasquez S.L."/>
            <person name="Kruys A."/>
            <person name="Hutchinson M.I."/>
            <person name="Powell A.J."/>
            <person name="Barry K."/>
            <person name="Miller A.N."/>
            <person name="Grigoriev I.V."/>
            <person name="Debuchy R."/>
            <person name="Gladieux P."/>
            <person name="Thoren M.H."/>
            <person name="Johannesson H."/>
        </authorList>
    </citation>
    <scope>NUCLEOTIDE SEQUENCE</scope>
    <source>
        <strain evidence="2">CBS 606.72</strain>
    </source>
</reference>
<feature type="region of interest" description="Disordered" evidence="1">
    <location>
        <begin position="243"/>
        <end position="267"/>
    </location>
</feature>
<feature type="compositionally biased region" description="Low complexity" evidence="1">
    <location>
        <begin position="113"/>
        <end position="127"/>
    </location>
</feature>
<feature type="region of interest" description="Disordered" evidence="1">
    <location>
        <begin position="78"/>
        <end position="194"/>
    </location>
</feature>